<feature type="transmembrane region" description="Helical" evidence="1">
    <location>
        <begin position="6"/>
        <end position="23"/>
    </location>
</feature>
<dbReference type="RefSeq" id="WP_090867533.1">
    <property type="nucleotide sequence ID" value="NZ_FOHE01000003.1"/>
</dbReference>
<dbReference type="SMART" id="SM00091">
    <property type="entry name" value="PAS"/>
    <property type="match status" value="1"/>
</dbReference>
<dbReference type="Pfam" id="PF00990">
    <property type="entry name" value="GGDEF"/>
    <property type="match status" value="1"/>
</dbReference>
<dbReference type="PROSITE" id="PS50112">
    <property type="entry name" value="PAS"/>
    <property type="match status" value="1"/>
</dbReference>
<dbReference type="PROSITE" id="PS50883">
    <property type="entry name" value="EAL"/>
    <property type="match status" value="1"/>
</dbReference>
<dbReference type="InterPro" id="IPR043128">
    <property type="entry name" value="Rev_trsase/Diguanyl_cyclase"/>
</dbReference>
<dbReference type="Gene3D" id="3.20.20.450">
    <property type="entry name" value="EAL domain"/>
    <property type="match status" value="1"/>
</dbReference>
<evidence type="ECO:0000259" key="4">
    <source>
        <dbReference type="PROSITE" id="PS50887"/>
    </source>
</evidence>
<dbReference type="InterPro" id="IPR035965">
    <property type="entry name" value="PAS-like_dom_sf"/>
</dbReference>
<dbReference type="STRING" id="930131.SAMN05216389_103179"/>
<keyword evidence="1" id="KW-0472">Membrane</keyword>
<dbReference type="InterPro" id="IPR035919">
    <property type="entry name" value="EAL_sf"/>
</dbReference>
<dbReference type="SUPFAM" id="SSF55785">
    <property type="entry name" value="PYP-like sensor domain (PAS domain)"/>
    <property type="match status" value="1"/>
</dbReference>
<feature type="domain" description="GGDEF" evidence="4">
    <location>
        <begin position="207"/>
        <end position="339"/>
    </location>
</feature>
<feature type="domain" description="EAL" evidence="3">
    <location>
        <begin position="348"/>
        <end position="601"/>
    </location>
</feature>
<feature type="domain" description="PAS" evidence="2">
    <location>
        <begin position="73"/>
        <end position="122"/>
    </location>
</feature>
<dbReference type="InterPro" id="IPR013655">
    <property type="entry name" value="PAS_fold_3"/>
</dbReference>
<evidence type="ECO:0000256" key="1">
    <source>
        <dbReference type="SAM" id="Phobius"/>
    </source>
</evidence>
<dbReference type="SUPFAM" id="SSF55073">
    <property type="entry name" value="Nucleotide cyclase"/>
    <property type="match status" value="1"/>
</dbReference>
<dbReference type="Pfam" id="PF00563">
    <property type="entry name" value="EAL"/>
    <property type="match status" value="1"/>
</dbReference>
<organism evidence="5 6">
    <name type="scientific">Oceanobacillus limi</name>
    <dbReference type="NCBI Taxonomy" id="930131"/>
    <lineage>
        <taxon>Bacteria</taxon>
        <taxon>Bacillati</taxon>
        <taxon>Bacillota</taxon>
        <taxon>Bacilli</taxon>
        <taxon>Bacillales</taxon>
        <taxon>Bacillaceae</taxon>
        <taxon>Oceanobacillus</taxon>
    </lineage>
</organism>
<keyword evidence="1" id="KW-1133">Transmembrane helix</keyword>
<keyword evidence="1" id="KW-0812">Transmembrane</keyword>
<dbReference type="Gene3D" id="3.30.70.270">
    <property type="match status" value="1"/>
</dbReference>
<dbReference type="CDD" id="cd01949">
    <property type="entry name" value="GGDEF"/>
    <property type="match status" value="1"/>
</dbReference>
<dbReference type="InterPro" id="IPR000014">
    <property type="entry name" value="PAS"/>
</dbReference>
<gene>
    <name evidence="5" type="ORF">SAMN05216389_103179</name>
</gene>
<evidence type="ECO:0000259" key="2">
    <source>
        <dbReference type="PROSITE" id="PS50112"/>
    </source>
</evidence>
<evidence type="ECO:0000259" key="3">
    <source>
        <dbReference type="PROSITE" id="PS50883"/>
    </source>
</evidence>
<dbReference type="EMBL" id="FOHE01000003">
    <property type="protein sequence ID" value="SES91822.1"/>
    <property type="molecule type" value="Genomic_DNA"/>
</dbReference>
<sequence>MELTTYLTITLMISITSLLFLTIRERQKRIKLQRESHNHFLRDEQAIENFREDNSNYVRLVEDTLAGIYIVQNNDIVYVNEKLQELLGYQEGELIGSKALNMVHPDDKPLLGENLRLRLQGDNSPKIQHQFRAFRKDRSIVHLKVIGSKIEYQGKPAVAGTVLDITEQVRAEEAMDYMAYHDPLTGLANRYRFNKQLSALIEDENTEQLAVLFFDLDRFKLVNDSMGHGVGDLLLKEVSNRLKSCVNHIEGLARYGGDEFIVSLVNKDSQEVANIAKTILQSFVEPFYIETYELYITPSIGVSLYPTNGEDVETLVRKADSAMYQAKSKGKNNFQFYRSNHSNHIFERLEIEADLRKAIGQQEFELYYQPKINLQSGRISGTEALIRWKHAEKGMISPAEFIPLAEETGLIIPIGEWVLRQACIQNKKWQDDGLDPMVVSVNLSVRQLYQPNLVDMVQDILRETDLDPYYLELEITESMIMDTERGLKVLHELKDLGVQISLDDFGTGYSSLHYLKDFPINKLKIDQSFVRNSTEDKNDEAIIKTIIVMAHQLDFEVIAEGVETVEHLGLLQRNLCNEAQGYLFSKPLPPKDFITNFDRMKQIFDQNGISEDDSRKKWIEKAKELDVMELRDTFRQQQGMIFKFIKNEEGKFIHTMCGGQLMHRMGLISEQVIGNEIENVFPSNDIEKKYNDYESAWNGEEVSYSGEMNGVHYITTLRPIRKGGVVTEVIGSSIEVTMNQKEEYLFV</sequence>
<dbReference type="PROSITE" id="PS50887">
    <property type="entry name" value="GGDEF"/>
    <property type="match status" value="1"/>
</dbReference>
<dbReference type="SUPFAM" id="SSF141868">
    <property type="entry name" value="EAL domain-like"/>
    <property type="match status" value="1"/>
</dbReference>
<dbReference type="SMART" id="SM00052">
    <property type="entry name" value="EAL"/>
    <property type="match status" value="1"/>
</dbReference>
<accession>A0A1I0ACM9</accession>
<dbReference type="FunFam" id="3.30.70.270:FF:000001">
    <property type="entry name" value="Diguanylate cyclase domain protein"/>
    <property type="match status" value="1"/>
</dbReference>
<evidence type="ECO:0000313" key="6">
    <source>
        <dbReference type="Proteomes" id="UP000198618"/>
    </source>
</evidence>
<keyword evidence="6" id="KW-1185">Reference proteome</keyword>
<dbReference type="PANTHER" id="PTHR44757">
    <property type="entry name" value="DIGUANYLATE CYCLASE DGCP"/>
    <property type="match status" value="1"/>
</dbReference>
<dbReference type="AlphaFoldDB" id="A0A1I0ACM9"/>
<dbReference type="Pfam" id="PF08447">
    <property type="entry name" value="PAS_3"/>
    <property type="match status" value="1"/>
</dbReference>
<dbReference type="InterPro" id="IPR029787">
    <property type="entry name" value="Nucleotide_cyclase"/>
</dbReference>
<dbReference type="InterPro" id="IPR001633">
    <property type="entry name" value="EAL_dom"/>
</dbReference>
<dbReference type="PANTHER" id="PTHR44757:SF2">
    <property type="entry name" value="BIOFILM ARCHITECTURE MAINTENANCE PROTEIN MBAA"/>
    <property type="match status" value="1"/>
</dbReference>
<dbReference type="OrthoDB" id="9759607at2"/>
<dbReference type="CDD" id="cd00130">
    <property type="entry name" value="PAS"/>
    <property type="match status" value="1"/>
</dbReference>
<dbReference type="InterPro" id="IPR000160">
    <property type="entry name" value="GGDEF_dom"/>
</dbReference>
<protein>
    <submittedName>
        <fullName evidence="5">PAS domain S-box-containing protein/diguanylate cyclase (GGDEF) domain-containing protein</fullName>
    </submittedName>
</protein>
<dbReference type="CDD" id="cd01948">
    <property type="entry name" value="EAL"/>
    <property type="match status" value="1"/>
</dbReference>
<proteinExistence type="predicted"/>
<dbReference type="NCBIfam" id="TIGR00254">
    <property type="entry name" value="GGDEF"/>
    <property type="match status" value="1"/>
</dbReference>
<reference evidence="5 6" key="1">
    <citation type="submission" date="2016-10" db="EMBL/GenBank/DDBJ databases">
        <authorList>
            <person name="de Groot N.N."/>
        </authorList>
    </citation>
    <scope>NUCLEOTIDE SEQUENCE [LARGE SCALE GENOMIC DNA]</scope>
    <source>
        <strain evidence="5 6">IBRC-M 10780</strain>
    </source>
</reference>
<name>A0A1I0ACM9_9BACI</name>
<dbReference type="Proteomes" id="UP000198618">
    <property type="component" value="Unassembled WGS sequence"/>
</dbReference>
<dbReference type="FunFam" id="3.20.20.450:FF:000001">
    <property type="entry name" value="Cyclic di-GMP phosphodiesterase yahA"/>
    <property type="match status" value="1"/>
</dbReference>
<dbReference type="Gene3D" id="3.30.450.20">
    <property type="entry name" value="PAS domain"/>
    <property type="match status" value="1"/>
</dbReference>
<evidence type="ECO:0000313" key="5">
    <source>
        <dbReference type="EMBL" id="SES91822.1"/>
    </source>
</evidence>
<dbReference type="InterPro" id="IPR052155">
    <property type="entry name" value="Biofilm_reg_signaling"/>
</dbReference>
<dbReference type="NCBIfam" id="TIGR00229">
    <property type="entry name" value="sensory_box"/>
    <property type="match status" value="1"/>
</dbReference>
<dbReference type="SMART" id="SM00267">
    <property type="entry name" value="GGDEF"/>
    <property type="match status" value="1"/>
</dbReference>